<gene>
    <name evidence="3" type="ORF">SAMN04488571_10129</name>
</gene>
<dbReference type="Pfam" id="PF01590">
    <property type="entry name" value="GAF"/>
    <property type="match status" value="1"/>
</dbReference>
<evidence type="ECO:0000313" key="3">
    <source>
        <dbReference type="EMBL" id="SDJ80000.1"/>
    </source>
</evidence>
<dbReference type="SUPFAM" id="SSF47384">
    <property type="entry name" value="Homodimeric domain of signal transducing histidine kinase"/>
    <property type="match status" value="1"/>
</dbReference>
<dbReference type="Gene3D" id="1.10.287.130">
    <property type="match status" value="1"/>
</dbReference>
<dbReference type="PANTHER" id="PTHR44757:SF2">
    <property type="entry name" value="BIOFILM ARCHITECTURE MAINTENANCE PROTEIN MBAA"/>
    <property type="match status" value="1"/>
</dbReference>
<dbReference type="SMART" id="SM00065">
    <property type="entry name" value="GAF"/>
    <property type="match status" value="1"/>
</dbReference>
<evidence type="ECO:0000313" key="4">
    <source>
        <dbReference type="Proteomes" id="UP000326500"/>
    </source>
</evidence>
<dbReference type="InterPro" id="IPR013656">
    <property type="entry name" value="PAS_4"/>
</dbReference>
<keyword evidence="4" id="KW-1185">Reference proteome</keyword>
<dbReference type="EMBL" id="FNFT01000001">
    <property type="protein sequence ID" value="SDJ80000.1"/>
    <property type="molecule type" value="Genomic_DNA"/>
</dbReference>
<dbReference type="CDD" id="cd00082">
    <property type="entry name" value="HisKA"/>
    <property type="match status" value="1"/>
</dbReference>
<dbReference type="SMART" id="SM00388">
    <property type="entry name" value="HisKA"/>
    <property type="match status" value="1"/>
</dbReference>
<dbReference type="InterPro" id="IPR000014">
    <property type="entry name" value="PAS"/>
</dbReference>
<dbReference type="PROSITE" id="PS50112">
    <property type="entry name" value="PAS"/>
    <property type="match status" value="1"/>
</dbReference>
<sequence>MDLDECLVTLLARGGPEDMDPHTANGSPKDAPAQQPGGRRDCERGADALTSATGSVLPGLTATMLWEVIKTSLSGICIADGEGRIVFVNASLLGMWGYGRQEMIGRPLDHLWSTPGEGLDCIGRALSAGQWSGRITARRRDSTVFDARISISTFQDPGTAAPWLIISCLDVSARRVPHRQRSLEEALAAMPERFLDLKEMDRAIEQSLEDLGRGCGACRAYLSLFNSSRTLLGTTHEWRTPEQRSRRGEFQKFLSTDLPWWVEQILDGETVHLGEAAGRRRSGRDERDLLKRSGATEILMIPILLREAVVGFVGFDRNTENVRFTDDEILLLTAAAHLIASALDRKQSEYTFRESEGLYQIVLDSITDTVTVVDTGLTLLLANEAFIAWCEDLGLSTDVVGRNLFDVLPFLPPSARQQYERVIRTGRPLTSERSLTLNGQVVVLREMRIPIFEEGEVAMVITITRDITAQKEVEELKSKAYGQIERNMEQFALLADHIRNPLQAIMGRAELLDDAETTEKIRQQVQRINAIIDQLDERWAESRKLSMFWRKYS</sequence>
<reference evidence="3 4" key="1">
    <citation type="submission" date="2016-10" db="EMBL/GenBank/DDBJ databases">
        <authorList>
            <person name="Varghese N."/>
            <person name="Submissions S."/>
        </authorList>
    </citation>
    <scope>NUCLEOTIDE SEQUENCE [LARGE SCALE GENOMIC DNA]</scope>
    <source>
        <strain evidence="3 4">DSM 2373</strain>
    </source>
</reference>
<dbReference type="InterPro" id="IPR029016">
    <property type="entry name" value="GAF-like_dom_sf"/>
</dbReference>
<dbReference type="NCBIfam" id="TIGR00229">
    <property type="entry name" value="sensory_box"/>
    <property type="match status" value="2"/>
</dbReference>
<dbReference type="AlphaFoldDB" id="A0A1G8WQW0"/>
<proteinExistence type="predicted"/>
<dbReference type="GO" id="GO:0000155">
    <property type="term" value="F:phosphorelay sensor kinase activity"/>
    <property type="evidence" value="ECO:0007669"/>
    <property type="project" value="InterPro"/>
</dbReference>
<dbReference type="Gene3D" id="3.30.450.40">
    <property type="match status" value="1"/>
</dbReference>
<dbReference type="Pfam" id="PF00512">
    <property type="entry name" value="HisKA"/>
    <property type="match status" value="1"/>
</dbReference>
<dbReference type="PANTHER" id="PTHR44757">
    <property type="entry name" value="DIGUANYLATE CYCLASE DGCP"/>
    <property type="match status" value="1"/>
</dbReference>
<dbReference type="CDD" id="cd00130">
    <property type="entry name" value="PAS"/>
    <property type="match status" value="1"/>
</dbReference>
<dbReference type="Pfam" id="PF08448">
    <property type="entry name" value="PAS_4"/>
    <property type="match status" value="1"/>
</dbReference>
<dbReference type="SUPFAM" id="SSF55781">
    <property type="entry name" value="GAF domain-like"/>
    <property type="match status" value="1"/>
</dbReference>
<dbReference type="SMART" id="SM00091">
    <property type="entry name" value="PAS"/>
    <property type="match status" value="2"/>
</dbReference>
<dbReference type="SUPFAM" id="SSF55785">
    <property type="entry name" value="PYP-like sensor domain (PAS domain)"/>
    <property type="match status" value="2"/>
</dbReference>
<name>A0A1G8WQW0_9EURY</name>
<accession>A0A1G8WQW0</accession>
<dbReference type="InterPro" id="IPR052155">
    <property type="entry name" value="Biofilm_reg_signaling"/>
</dbReference>
<evidence type="ECO:0000259" key="2">
    <source>
        <dbReference type="PROSITE" id="PS50112"/>
    </source>
</evidence>
<dbReference type="Gene3D" id="3.30.450.20">
    <property type="entry name" value="PAS domain"/>
    <property type="match status" value="2"/>
</dbReference>
<feature type="region of interest" description="Disordered" evidence="1">
    <location>
        <begin position="13"/>
        <end position="45"/>
    </location>
</feature>
<organism evidence="3 4">
    <name type="scientific">Methanoculleus thermophilus</name>
    <dbReference type="NCBI Taxonomy" id="2200"/>
    <lineage>
        <taxon>Archaea</taxon>
        <taxon>Methanobacteriati</taxon>
        <taxon>Methanobacteriota</taxon>
        <taxon>Stenosarchaea group</taxon>
        <taxon>Methanomicrobia</taxon>
        <taxon>Methanomicrobiales</taxon>
        <taxon>Methanomicrobiaceae</taxon>
        <taxon>Methanoculleus</taxon>
    </lineage>
</organism>
<evidence type="ECO:0000256" key="1">
    <source>
        <dbReference type="SAM" id="MobiDB-lite"/>
    </source>
</evidence>
<dbReference type="InterPro" id="IPR003018">
    <property type="entry name" value="GAF"/>
</dbReference>
<dbReference type="InterPro" id="IPR003661">
    <property type="entry name" value="HisK_dim/P_dom"/>
</dbReference>
<feature type="domain" description="PAS" evidence="2">
    <location>
        <begin position="61"/>
        <end position="106"/>
    </location>
</feature>
<dbReference type="STRING" id="2200.GCA_001571405_00774"/>
<protein>
    <submittedName>
        <fullName evidence="3">PAS domain S-box-containing protein</fullName>
    </submittedName>
</protein>
<dbReference type="Pfam" id="PF13426">
    <property type="entry name" value="PAS_9"/>
    <property type="match status" value="1"/>
</dbReference>
<dbReference type="Proteomes" id="UP000326500">
    <property type="component" value="Unassembled WGS sequence"/>
</dbReference>
<dbReference type="InterPro" id="IPR035965">
    <property type="entry name" value="PAS-like_dom_sf"/>
</dbReference>
<dbReference type="InterPro" id="IPR036097">
    <property type="entry name" value="HisK_dim/P_sf"/>
</dbReference>